<dbReference type="GO" id="GO:0060963">
    <property type="term" value="P:positive regulation of ribosomal protein gene transcription by RNA polymerase II"/>
    <property type="evidence" value="ECO:0007669"/>
    <property type="project" value="TreeGrafter"/>
</dbReference>
<feature type="domain" description="Ndc10" evidence="3">
    <location>
        <begin position="279"/>
        <end position="569"/>
    </location>
</feature>
<dbReference type="AlphaFoldDB" id="A0A8H6QCW6"/>
<protein>
    <recommendedName>
        <fullName evidence="6">Transcription activator GCR1-like domain-containing protein</fullName>
    </recommendedName>
</protein>
<feature type="region of interest" description="Disordered" evidence="1">
    <location>
        <begin position="128"/>
        <end position="180"/>
    </location>
</feature>
<organism evidence="4 5">
    <name type="scientific">Aspergillus hiratsukae</name>
    <dbReference type="NCBI Taxonomy" id="1194566"/>
    <lineage>
        <taxon>Eukaryota</taxon>
        <taxon>Fungi</taxon>
        <taxon>Dikarya</taxon>
        <taxon>Ascomycota</taxon>
        <taxon>Pezizomycotina</taxon>
        <taxon>Eurotiomycetes</taxon>
        <taxon>Eurotiomycetidae</taxon>
        <taxon>Eurotiales</taxon>
        <taxon>Aspergillaceae</taxon>
        <taxon>Aspergillus</taxon>
        <taxon>Aspergillus subgen. Fumigati</taxon>
    </lineage>
</organism>
<dbReference type="InterPro" id="IPR022210">
    <property type="entry name" value="TF_GCR1-like"/>
</dbReference>
<reference evidence="4" key="1">
    <citation type="submission" date="2020-06" db="EMBL/GenBank/DDBJ databases">
        <title>Draft genome sequences of strains closely related to Aspergillus parafelis and Aspergillus hiratsukae.</title>
        <authorList>
            <person name="Dos Santos R.A.C."/>
            <person name="Rivero-Menendez O."/>
            <person name="Steenwyk J.L."/>
            <person name="Mead M.E."/>
            <person name="Goldman G.H."/>
            <person name="Alastruey-Izquierdo A."/>
            <person name="Rokas A."/>
        </authorList>
    </citation>
    <scope>NUCLEOTIDE SEQUENCE</scope>
    <source>
        <strain evidence="4">CNM-CM6106</strain>
    </source>
</reference>
<dbReference type="EMBL" id="JACBAF010002008">
    <property type="protein sequence ID" value="KAF7170042.1"/>
    <property type="molecule type" value="Genomic_DNA"/>
</dbReference>
<dbReference type="InterPro" id="IPR038279">
    <property type="entry name" value="Ndc10_dom2_sf"/>
</dbReference>
<accession>A0A8H6QCW6</accession>
<evidence type="ECO:0008006" key="6">
    <source>
        <dbReference type="Google" id="ProtNLM"/>
    </source>
</evidence>
<sequence>MESKVTEIDALLRSVADLVVNINSVMDRLLSLLPRTAPIQAPEIAAPEIETPRPEDISIQRALDEVLEYHRVHRPKNTTKNYEPKQKEWKAWCRKMGFKAGGRYLPGDYVDEGKLLLFIKDEVANRPPRRGQRLKAERERKRTAAAAELTSRGPPSKRKRGKTSAPSAASGELPVEGDDDDDEACSELVLMYNTVRSYCSAISELWAHQTSSGLHNAARPQRVAMTALKTSIARGQHQRRRDEFTDRGLATIRDGYVASQIPDLTRKVWGQCLGQNQVEQQFRTQLCFLFGNSMVLRLSNRLPMELPDLFSMSLPNEGPKGRGWCLVTVMDQGKTNQHGRLEYGAALRHRDYRSCLIGALATYFFWRWHCSGESFPCFQTSQDWYNIKVLKRDNNHLTESLSDSTAASWTRRLCSEAGIKSSKVTHAGQVSGARLAELNGVSEDQIRRGGRWNADQMTGCYLTTLPRAFMRGIADFDPDWSSSYYLPREAVCPPPALLNRVWPDLDRWQAAHLERADATERVEPNLAAGGFLELLQRLRVVFLQDSVLWRMEFPGHPIFRDPLFETAEYKAFELDVRGAITTAVEEDPHSIAIQKAVPAVNDRLRTMTAVIQSGQITHSQALRSLEGLMVSRIEQLTDAINDFVGGTFTCQFVPRSQIVPPPVSGAAFGPTAPIQLPVTALEKASQAPQYHMSRTIQTIPDLWQEWTVGLKGQPSIERLDDLYGSGWRSGPEKSAERQFYSRRKTLITEIRRLAAAEDSSFGDPYQKVVAQLEEQRIQAGASLSKVIDALKKP</sequence>
<feature type="domain" description="Transcription activator GCR1-like" evidence="2">
    <location>
        <begin position="690"/>
        <end position="774"/>
    </location>
</feature>
<dbReference type="PANTHER" id="PTHR37784">
    <property type="entry name" value="PROTEIN MSN1"/>
    <property type="match status" value="1"/>
</dbReference>
<dbReference type="Gene3D" id="1.10.443.20">
    <property type="entry name" value="Centromere DNA-binding protein complex CBF3 subunit, domain 2"/>
    <property type="match status" value="1"/>
</dbReference>
<evidence type="ECO:0000313" key="5">
    <source>
        <dbReference type="Proteomes" id="UP000662466"/>
    </source>
</evidence>
<evidence type="ECO:0000259" key="2">
    <source>
        <dbReference type="Pfam" id="PF12550"/>
    </source>
</evidence>
<name>A0A8H6QCW6_9EURO</name>
<dbReference type="PANTHER" id="PTHR37784:SF2">
    <property type="entry name" value="HIGH-OSMOLARITY-INDUCED TRANSCRIPTION PROTEIN 1"/>
    <property type="match status" value="1"/>
</dbReference>
<dbReference type="GO" id="GO:0000978">
    <property type="term" value="F:RNA polymerase II cis-regulatory region sequence-specific DNA binding"/>
    <property type="evidence" value="ECO:0007669"/>
    <property type="project" value="TreeGrafter"/>
</dbReference>
<evidence type="ECO:0000313" key="4">
    <source>
        <dbReference type="EMBL" id="KAF7170042.1"/>
    </source>
</evidence>
<dbReference type="InterPro" id="IPR052146">
    <property type="entry name" value="HOT1"/>
</dbReference>
<dbReference type="Pfam" id="PF16787">
    <property type="entry name" value="NDC10_II"/>
    <property type="match status" value="1"/>
</dbReference>
<evidence type="ECO:0000256" key="1">
    <source>
        <dbReference type="SAM" id="MobiDB-lite"/>
    </source>
</evidence>
<proteinExistence type="predicted"/>
<evidence type="ECO:0000259" key="3">
    <source>
        <dbReference type="Pfam" id="PF16787"/>
    </source>
</evidence>
<dbReference type="GO" id="GO:0000981">
    <property type="term" value="F:DNA-binding transcription factor activity, RNA polymerase II-specific"/>
    <property type="evidence" value="ECO:0007669"/>
    <property type="project" value="TreeGrafter"/>
</dbReference>
<gene>
    <name evidence="4" type="ORF">CNMCM6106_004887</name>
</gene>
<dbReference type="Pfam" id="PF12550">
    <property type="entry name" value="GCR1_C"/>
    <property type="match status" value="1"/>
</dbReference>
<comment type="caution">
    <text evidence="4">The sequence shown here is derived from an EMBL/GenBank/DDBJ whole genome shotgun (WGS) entry which is preliminary data.</text>
</comment>
<dbReference type="InterPro" id="IPR031872">
    <property type="entry name" value="NDC10_II"/>
</dbReference>
<dbReference type="Proteomes" id="UP000662466">
    <property type="component" value="Unassembled WGS sequence"/>
</dbReference>